<feature type="transmembrane region" description="Helical" evidence="4">
    <location>
        <begin position="321"/>
        <end position="340"/>
    </location>
</feature>
<feature type="transmembrane region" description="Helical" evidence="4">
    <location>
        <begin position="98"/>
        <end position="119"/>
    </location>
</feature>
<evidence type="ECO:0000313" key="7">
    <source>
        <dbReference type="Proteomes" id="UP001232156"/>
    </source>
</evidence>
<feature type="transmembrane region" description="Helical" evidence="4">
    <location>
        <begin position="267"/>
        <end position="286"/>
    </location>
</feature>
<dbReference type="Proteomes" id="UP001232156">
    <property type="component" value="Unassembled WGS sequence"/>
</dbReference>
<sequence length="386" mass="40010">MNPAVLPWALSGAAAVSVGFARFAYALILPAMQSDLALNYAQAGWLNTANALGYLLGALATIGLVERLGNRPLFNAGIVLTTVALILTGLTHDLTLLAIYRFLAGLGAAGAFICGGVLAGVLGTRAIVVFFSGSGIGMLTTGAALPWLFELYGNLAWPWAWLAIGAVCVPLSVFSIMAGRHVAEPGAPGMHTAWRWQPCLPEFIGYFMFGLGYIAYITFIIAWLKQNPAPGLPPAAVTSIMWSALGIMTLLAPILWRRVFNGRADGFPMFASMSVLSAGAALPLFVPTITGVWLSGILVGASVFMVPAAATSFVKANLPRAAWGSGLAVVTSLFAIGQTIGPVGAGWISDRWGSLSAGLGVSAAVLLSGALIALLQRPRPQGSAAK</sequence>
<dbReference type="PANTHER" id="PTHR23537">
    <property type="match status" value="1"/>
</dbReference>
<feature type="transmembrane region" description="Helical" evidence="4">
    <location>
        <begin position="352"/>
        <end position="375"/>
    </location>
</feature>
<gene>
    <name evidence="6" type="ORF">Q8947_08385</name>
</gene>
<dbReference type="InterPro" id="IPR010645">
    <property type="entry name" value="MFS_4"/>
</dbReference>
<dbReference type="Gene3D" id="1.20.1250.20">
    <property type="entry name" value="MFS general substrate transporter like domains"/>
    <property type="match status" value="1"/>
</dbReference>
<dbReference type="Pfam" id="PF06779">
    <property type="entry name" value="MFS_4"/>
    <property type="match status" value="1"/>
</dbReference>
<evidence type="ECO:0000256" key="1">
    <source>
        <dbReference type="ARBA" id="ARBA00022692"/>
    </source>
</evidence>
<feature type="transmembrane region" description="Helical" evidence="4">
    <location>
        <begin position="203"/>
        <end position="224"/>
    </location>
</feature>
<feature type="transmembrane region" description="Helical" evidence="4">
    <location>
        <begin position="292"/>
        <end position="314"/>
    </location>
</feature>
<evidence type="ECO:0000256" key="2">
    <source>
        <dbReference type="ARBA" id="ARBA00022989"/>
    </source>
</evidence>
<dbReference type="PANTHER" id="PTHR23537:SF1">
    <property type="entry name" value="SUGAR TRANSPORTER"/>
    <property type="match status" value="1"/>
</dbReference>
<name>A0ABU1D6J0_9BURK</name>
<dbReference type="PROSITE" id="PS50850">
    <property type="entry name" value="MFS"/>
    <property type="match status" value="1"/>
</dbReference>
<organism evidence="6 7">
    <name type="scientific">Yanghanlia caeni</name>
    <dbReference type="NCBI Taxonomy" id="3064283"/>
    <lineage>
        <taxon>Bacteria</taxon>
        <taxon>Pseudomonadati</taxon>
        <taxon>Pseudomonadota</taxon>
        <taxon>Betaproteobacteria</taxon>
        <taxon>Burkholderiales</taxon>
        <taxon>Alcaligenaceae</taxon>
        <taxon>Yanghanlia</taxon>
    </lineage>
</organism>
<evidence type="ECO:0000256" key="4">
    <source>
        <dbReference type="SAM" id="Phobius"/>
    </source>
</evidence>
<dbReference type="RefSeq" id="WP_347287020.1">
    <property type="nucleotide sequence ID" value="NZ_JAUZQE010000016.1"/>
</dbReference>
<dbReference type="InterPro" id="IPR020846">
    <property type="entry name" value="MFS_dom"/>
</dbReference>
<protein>
    <submittedName>
        <fullName evidence="6">YbfB/YjiJ family MFS transporter</fullName>
    </submittedName>
</protein>
<feature type="transmembrane region" description="Helical" evidence="4">
    <location>
        <begin position="72"/>
        <end position="92"/>
    </location>
</feature>
<feature type="transmembrane region" description="Helical" evidence="4">
    <location>
        <begin position="126"/>
        <end position="149"/>
    </location>
</feature>
<feature type="transmembrane region" description="Helical" evidence="4">
    <location>
        <begin position="161"/>
        <end position="183"/>
    </location>
</feature>
<dbReference type="InterPro" id="IPR036259">
    <property type="entry name" value="MFS_trans_sf"/>
</dbReference>
<keyword evidence="2 4" id="KW-1133">Transmembrane helix</keyword>
<comment type="caution">
    <text evidence="6">The sequence shown here is derived from an EMBL/GenBank/DDBJ whole genome shotgun (WGS) entry which is preliminary data.</text>
</comment>
<keyword evidence="1 4" id="KW-0812">Transmembrane</keyword>
<feature type="transmembrane region" description="Helical" evidence="4">
    <location>
        <begin position="42"/>
        <end position="65"/>
    </location>
</feature>
<proteinExistence type="predicted"/>
<dbReference type="EMBL" id="JAUZQE010000016">
    <property type="protein sequence ID" value="MDR4126000.1"/>
    <property type="molecule type" value="Genomic_DNA"/>
</dbReference>
<keyword evidence="7" id="KW-1185">Reference proteome</keyword>
<evidence type="ECO:0000259" key="5">
    <source>
        <dbReference type="PROSITE" id="PS50850"/>
    </source>
</evidence>
<accession>A0ABU1D6J0</accession>
<evidence type="ECO:0000313" key="6">
    <source>
        <dbReference type="EMBL" id="MDR4126000.1"/>
    </source>
</evidence>
<evidence type="ECO:0000256" key="3">
    <source>
        <dbReference type="ARBA" id="ARBA00023136"/>
    </source>
</evidence>
<reference evidence="6 7" key="1">
    <citation type="submission" date="2023-08" db="EMBL/GenBank/DDBJ databases">
        <title>Alcaligenaceae gen. nov., a novel taxon isolated from the sludge of Yixing Pesticide Factory.</title>
        <authorList>
            <person name="Ruan L."/>
        </authorList>
    </citation>
    <scope>NUCLEOTIDE SEQUENCE [LARGE SCALE GENOMIC DNA]</scope>
    <source>
        <strain evidence="6 7">LG-2</strain>
    </source>
</reference>
<feature type="transmembrane region" description="Helical" evidence="4">
    <location>
        <begin position="236"/>
        <end position="255"/>
    </location>
</feature>
<keyword evidence="3 4" id="KW-0472">Membrane</keyword>
<dbReference type="SUPFAM" id="SSF103473">
    <property type="entry name" value="MFS general substrate transporter"/>
    <property type="match status" value="1"/>
</dbReference>
<feature type="domain" description="Major facilitator superfamily (MFS) profile" evidence="5">
    <location>
        <begin position="1"/>
        <end position="381"/>
    </location>
</feature>